<reference evidence="2 3" key="1">
    <citation type="submission" date="2024-07" db="EMBL/GenBank/DDBJ databases">
        <title>Section-level genome sequencing and comparative genomics of Aspergillus sections Usti and Cavernicolus.</title>
        <authorList>
            <consortium name="Lawrence Berkeley National Laboratory"/>
            <person name="Nybo J.L."/>
            <person name="Vesth T.C."/>
            <person name="Theobald S."/>
            <person name="Frisvad J.C."/>
            <person name="Larsen T.O."/>
            <person name="Kjaerboelling I."/>
            <person name="Rothschild-Mancinelli K."/>
            <person name="Lyhne E.K."/>
            <person name="Kogle M.E."/>
            <person name="Barry K."/>
            <person name="Clum A."/>
            <person name="Na H."/>
            <person name="Ledsgaard L."/>
            <person name="Lin J."/>
            <person name="Lipzen A."/>
            <person name="Kuo A."/>
            <person name="Riley R."/>
            <person name="Mondo S."/>
            <person name="Labutti K."/>
            <person name="Haridas S."/>
            <person name="Pangalinan J."/>
            <person name="Salamov A.A."/>
            <person name="Simmons B.A."/>
            <person name="Magnuson J.K."/>
            <person name="Chen J."/>
            <person name="Drula E."/>
            <person name="Henrissat B."/>
            <person name="Wiebenga A."/>
            <person name="Lubbers R.J."/>
            <person name="Gomes A.C."/>
            <person name="Makela M.R."/>
            <person name="Stajich J."/>
            <person name="Grigoriev I.V."/>
            <person name="Mortensen U.H."/>
            <person name="De Vries R.P."/>
            <person name="Baker S.E."/>
            <person name="Andersen M.R."/>
        </authorList>
    </citation>
    <scope>NUCLEOTIDE SEQUENCE [LARGE SCALE GENOMIC DNA]</scope>
    <source>
        <strain evidence="2 3">CBS 588.65</strain>
    </source>
</reference>
<evidence type="ECO:0000313" key="3">
    <source>
        <dbReference type="Proteomes" id="UP001610334"/>
    </source>
</evidence>
<keyword evidence="3" id="KW-1185">Reference proteome</keyword>
<dbReference type="Proteomes" id="UP001610334">
    <property type="component" value="Unassembled WGS sequence"/>
</dbReference>
<feature type="region of interest" description="Disordered" evidence="1">
    <location>
        <begin position="54"/>
        <end position="79"/>
    </location>
</feature>
<gene>
    <name evidence="2" type="ORF">BJX63DRAFT_69192</name>
</gene>
<proteinExistence type="predicted"/>
<feature type="compositionally biased region" description="Basic and acidic residues" evidence="1">
    <location>
        <begin position="54"/>
        <end position="67"/>
    </location>
</feature>
<dbReference type="EMBL" id="JBFXLT010000014">
    <property type="protein sequence ID" value="KAL2818291.1"/>
    <property type="molecule type" value="Genomic_DNA"/>
</dbReference>
<accession>A0ABR4HSA9</accession>
<name>A0ABR4HSA9_9EURO</name>
<evidence type="ECO:0000256" key="1">
    <source>
        <dbReference type="SAM" id="MobiDB-lite"/>
    </source>
</evidence>
<protein>
    <submittedName>
        <fullName evidence="2">Uncharacterized protein</fullName>
    </submittedName>
</protein>
<sequence>MELKPPAPFLFFDLLYRGTPGYPSKRKHKRDSVRGRTGLAERIGAVSEGVLQGGRRDREIATDESNKKRQKMMNNGSQKPRVCEGLGHGAYAKDSRIEVDDGRHEELGLGRWIHSYFFPFTYRVWAMSQRPTRRASLFVKEIIGGGLLPRYFTVCYFDEHPQAFNLIRLLTQTLAIVPTHRHLRKCLREVRDPLFAAQTIVARYLQTFPVF</sequence>
<comment type="caution">
    <text evidence="2">The sequence shown here is derived from an EMBL/GenBank/DDBJ whole genome shotgun (WGS) entry which is preliminary data.</text>
</comment>
<evidence type="ECO:0000313" key="2">
    <source>
        <dbReference type="EMBL" id="KAL2818291.1"/>
    </source>
</evidence>
<organism evidence="2 3">
    <name type="scientific">Aspergillus granulosus</name>
    <dbReference type="NCBI Taxonomy" id="176169"/>
    <lineage>
        <taxon>Eukaryota</taxon>
        <taxon>Fungi</taxon>
        <taxon>Dikarya</taxon>
        <taxon>Ascomycota</taxon>
        <taxon>Pezizomycotina</taxon>
        <taxon>Eurotiomycetes</taxon>
        <taxon>Eurotiomycetidae</taxon>
        <taxon>Eurotiales</taxon>
        <taxon>Aspergillaceae</taxon>
        <taxon>Aspergillus</taxon>
        <taxon>Aspergillus subgen. Nidulantes</taxon>
    </lineage>
</organism>